<sequence>MTPASYAGHIIVHKRVLTQVHSVLFLYSHSAMGRQSDTTGERLTCLIACLPKHGSCDILFLTKFEKSMRIVGKRTQHFLKGTSDPPQLRTGAILMYSVFPTLSNQVYLAVF</sequence>
<accession>A0A9N8L637</accession>
<gene>
    <name evidence="1" type="ORF">CINC_LOCUS8846</name>
</gene>
<reference evidence="1" key="1">
    <citation type="submission" date="2021-12" db="EMBL/GenBank/DDBJ databases">
        <authorList>
            <person name="King R."/>
        </authorList>
    </citation>
    <scope>NUCLEOTIDE SEQUENCE</scope>
</reference>
<evidence type="ECO:0000313" key="1">
    <source>
        <dbReference type="EMBL" id="CAD0206555.1"/>
    </source>
</evidence>
<name>A0A9N8L637_CHRIL</name>
<evidence type="ECO:0000313" key="2">
    <source>
        <dbReference type="Proteomes" id="UP001154114"/>
    </source>
</evidence>
<dbReference type="AlphaFoldDB" id="A0A9N8L637"/>
<proteinExistence type="predicted"/>
<organism evidence="1 2">
    <name type="scientific">Chrysodeixis includens</name>
    <name type="common">Soybean looper</name>
    <name type="synonym">Pseudoplusia includens</name>
    <dbReference type="NCBI Taxonomy" id="689277"/>
    <lineage>
        <taxon>Eukaryota</taxon>
        <taxon>Metazoa</taxon>
        <taxon>Ecdysozoa</taxon>
        <taxon>Arthropoda</taxon>
        <taxon>Hexapoda</taxon>
        <taxon>Insecta</taxon>
        <taxon>Pterygota</taxon>
        <taxon>Neoptera</taxon>
        <taxon>Endopterygota</taxon>
        <taxon>Lepidoptera</taxon>
        <taxon>Glossata</taxon>
        <taxon>Ditrysia</taxon>
        <taxon>Noctuoidea</taxon>
        <taxon>Noctuidae</taxon>
        <taxon>Plusiinae</taxon>
        <taxon>Chrysodeixis</taxon>
    </lineage>
</organism>
<dbReference type="EMBL" id="LR824031">
    <property type="protein sequence ID" value="CAD0206555.1"/>
    <property type="molecule type" value="Genomic_DNA"/>
</dbReference>
<dbReference type="Proteomes" id="UP001154114">
    <property type="component" value="Chromosome 28"/>
</dbReference>
<keyword evidence="2" id="KW-1185">Reference proteome</keyword>
<protein>
    <submittedName>
        <fullName evidence="1">Uncharacterized protein</fullName>
    </submittedName>
</protein>